<accession>A0A078AGK4</accession>
<evidence type="ECO:0000313" key="2">
    <source>
        <dbReference type="EMBL" id="CDW80667.1"/>
    </source>
</evidence>
<reference evidence="2 3" key="1">
    <citation type="submission" date="2014-06" db="EMBL/GenBank/DDBJ databases">
        <authorList>
            <person name="Swart Estienne"/>
        </authorList>
    </citation>
    <scope>NUCLEOTIDE SEQUENCE [LARGE SCALE GENOMIC DNA]</scope>
    <source>
        <strain evidence="2 3">130c</strain>
    </source>
</reference>
<proteinExistence type="predicted"/>
<dbReference type="InParanoid" id="A0A078AGK4"/>
<feature type="compositionally biased region" description="Basic and acidic residues" evidence="1">
    <location>
        <begin position="187"/>
        <end position="198"/>
    </location>
</feature>
<keyword evidence="3" id="KW-1185">Reference proteome</keyword>
<sequence length="399" mass="45445">MLSRHDLDRVRKPKLAKIQKASSPKQNLFNVKQLTLGDKHSLYSGATSQFNSTLNCPNGVVFNVNNVNMIKYTHRESQAGSQISTPSHNKQILPSLQAISNTSSLNGIRQSFKNPSAMYGYINNREQQKSRQTAVDQLNMILNQSIHVFSNSTQVSPSNLPLKPQPIFTKYKQDRNFLIPSASSTQHEYESDNNDNHHYLSSRLPQSKLENLKTPPSRMRRNQMMQTQGYISGGGPSQILIKSTNIEHISTFNSRKRLLQETRKQNQSTQMMIMEQCLEENDHKNIHITTSIDNDNILNSKETFSRSVLETKGIPTKPPMIKVTRKEQIDNAGESFTLSPWRKSPFPFTPNQGQSNNSFRYLSQLTAAQFPKNDTLNFEEQPETNKGQSNRIGHQQKQL</sequence>
<gene>
    <name evidence="2" type="primary">Contig6822.g7289</name>
    <name evidence="2" type="ORF">STYLEM_9670</name>
</gene>
<feature type="region of interest" description="Disordered" evidence="1">
    <location>
        <begin position="184"/>
        <end position="220"/>
    </location>
</feature>
<dbReference type="AlphaFoldDB" id="A0A078AGK4"/>
<feature type="region of interest" description="Disordered" evidence="1">
    <location>
        <begin position="377"/>
        <end position="399"/>
    </location>
</feature>
<organism evidence="2 3">
    <name type="scientific">Stylonychia lemnae</name>
    <name type="common">Ciliate</name>
    <dbReference type="NCBI Taxonomy" id="5949"/>
    <lineage>
        <taxon>Eukaryota</taxon>
        <taxon>Sar</taxon>
        <taxon>Alveolata</taxon>
        <taxon>Ciliophora</taxon>
        <taxon>Intramacronucleata</taxon>
        <taxon>Spirotrichea</taxon>
        <taxon>Stichotrichia</taxon>
        <taxon>Sporadotrichida</taxon>
        <taxon>Oxytrichidae</taxon>
        <taxon>Stylonychinae</taxon>
        <taxon>Stylonychia</taxon>
    </lineage>
</organism>
<protein>
    <submittedName>
        <fullName evidence="2">Uncharacterized protein</fullName>
    </submittedName>
</protein>
<dbReference type="Proteomes" id="UP000039865">
    <property type="component" value="Unassembled WGS sequence"/>
</dbReference>
<evidence type="ECO:0000313" key="3">
    <source>
        <dbReference type="Proteomes" id="UP000039865"/>
    </source>
</evidence>
<dbReference type="EMBL" id="CCKQ01009200">
    <property type="protein sequence ID" value="CDW80667.1"/>
    <property type="molecule type" value="Genomic_DNA"/>
</dbReference>
<feature type="region of interest" description="Disordered" evidence="1">
    <location>
        <begin position="335"/>
        <end position="357"/>
    </location>
</feature>
<name>A0A078AGK4_STYLE</name>
<evidence type="ECO:0000256" key="1">
    <source>
        <dbReference type="SAM" id="MobiDB-lite"/>
    </source>
</evidence>